<reference evidence="6" key="1">
    <citation type="journal article" date="2019" name="Int. J. Syst. Evol. Microbiol.">
        <title>The Global Catalogue of Microorganisms (GCM) 10K type strain sequencing project: providing services to taxonomists for standard genome sequencing and annotation.</title>
        <authorList>
            <consortium name="The Broad Institute Genomics Platform"/>
            <consortium name="The Broad Institute Genome Sequencing Center for Infectious Disease"/>
            <person name="Wu L."/>
            <person name="Ma J."/>
        </authorList>
    </citation>
    <scope>NUCLEOTIDE SEQUENCE [LARGE SCALE GENOMIC DNA]</scope>
    <source>
        <strain evidence="6">CCUG 49018</strain>
    </source>
</reference>
<dbReference type="InterPro" id="IPR018062">
    <property type="entry name" value="HTH_AraC-typ_CS"/>
</dbReference>
<keyword evidence="3" id="KW-0804">Transcription</keyword>
<name>A0ABW3VC15_9PSEU</name>
<dbReference type="InterPro" id="IPR035418">
    <property type="entry name" value="AraC-bd_2"/>
</dbReference>
<dbReference type="PANTHER" id="PTHR46796">
    <property type="entry name" value="HTH-TYPE TRANSCRIPTIONAL ACTIVATOR RHAS-RELATED"/>
    <property type="match status" value="1"/>
</dbReference>
<dbReference type="SMART" id="SM00342">
    <property type="entry name" value="HTH_ARAC"/>
    <property type="match status" value="1"/>
</dbReference>
<keyword evidence="1" id="KW-0805">Transcription regulation</keyword>
<proteinExistence type="predicted"/>
<evidence type="ECO:0000313" key="5">
    <source>
        <dbReference type="EMBL" id="MFD1232398.1"/>
    </source>
</evidence>
<keyword evidence="2" id="KW-0238">DNA-binding</keyword>
<keyword evidence="6" id="KW-1185">Reference proteome</keyword>
<sequence length="340" mass="37439">MTQQAEVIPGTDPAPIREAHDLAEARHHITTVYIPHELTSHDSRPLDFRLAYLHSRQLTLGHLRYGADVELLCPPMLSCYHVNLTLAGSTQVRQGKRSAATDGGRGGAAFGFAEPYLVRWNPDAVQYAIKIPRTAMEGQLAALTGRPVDAPIRFDLGFDLSSAHGQSLLAAVRHLKAELARPGGTAELPLVRAQLESYVISQMLLVIPHDHQDLLAPTGRAAGRTHVRIATEYADEHAAEPITAPDLARAACVSMRALQVGFREELGVSPGTYIRNVRLDRARQDLLARPEGVPISEIAHRWGFHHLGRFAQHYQRRFGFLPSDTIVTDETAQTLVDPVR</sequence>
<evidence type="ECO:0000313" key="6">
    <source>
        <dbReference type="Proteomes" id="UP001597182"/>
    </source>
</evidence>
<dbReference type="PROSITE" id="PS01124">
    <property type="entry name" value="HTH_ARAC_FAMILY_2"/>
    <property type="match status" value="1"/>
</dbReference>
<organism evidence="5 6">
    <name type="scientific">Pseudonocardia benzenivorans</name>
    <dbReference type="NCBI Taxonomy" id="228005"/>
    <lineage>
        <taxon>Bacteria</taxon>
        <taxon>Bacillati</taxon>
        <taxon>Actinomycetota</taxon>
        <taxon>Actinomycetes</taxon>
        <taxon>Pseudonocardiales</taxon>
        <taxon>Pseudonocardiaceae</taxon>
        <taxon>Pseudonocardia</taxon>
    </lineage>
</organism>
<dbReference type="Pfam" id="PF12833">
    <property type="entry name" value="HTH_18"/>
    <property type="match status" value="1"/>
</dbReference>
<dbReference type="PROSITE" id="PS00041">
    <property type="entry name" value="HTH_ARAC_FAMILY_1"/>
    <property type="match status" value="1"/>
</dbReference>
<dbReference type="Proteomes" id="UP001597182">
    <property type="component" value="Unassembled WGS sequence"/>
</dbReference>
<protein>
    <submittedName>
        <fullName evidence="5">AraC family transcriptional regulator</fullName>
    </submittedName>
</protein>
<dbReference type="Gene3D" id="1.10.10.60">
    <property type="entry name" value="Homeodomain-like"/>
    <property type="match status" value="1"/>
</dbReference>
<dbReference type="SUPFAM" id="SSF46689">
    <property type="entry name" value="Homeodomain-like"/>
    <property type="match status" value="2"/>
</dbReference>
<evidence type="ECO:0000259" key="4">
    <source>
        <dbReference type="PROSITE" id="PS01124"/>
    </source>
</evidence>
<evidence type="ECO:0000256" key="2">
    <source>
        <dbReference type="ARBA" id="ARBA00023125"/>
    </source>
</evidence>
<dbReference type="EMBL" id="JBHTMB010000022">
    <property type="protein sequence ID" value="MFD1232398.1"/>
    <property type="molecule type" value="Genomic_DNA"/>
</dbReference>
<dbReference type="PANTHER" id="PTHR46796:SF12">
    <property type="entry name" value="HTH-TYPE DNA-BINDING TRANSCRIPTIONAL ACTIVATOR EUTR"/>
    <property type="match status" value="1"/>
</dbReference>
<evidence type="ECO:0000256" key="1">
    <source>
        <dbReference type="ARBA" id="ARBA00023015"/>
    </source>
</evidence>
<dbReference type="RefSeq" id="WP_013678454.1">
    <property type="nucleotide sequence ID" value="NZ_BAABKS010000019.1"/>
</dbReference>
<dbReference type="InterPro" id="IPR050204">
    <property type="entry name" value="AraC_XylS_family_regulators"/>
</dbReference>
<dbReference type="InterPro" id="IPR018060">
    <property type="entry name" value="HTH_AraC"/>
</dbReference>
<gene>
    <name evidence="5" type="ORF">ACFQ34_03790</name>
</gene>
<dbReference type="InterPro" id="IPR009057">
    <property type="entry name" value="Homeodomain-like_sf"/>
</dbReference>
<comment type="caution">
    <text evidence="5">The sequence shown here is derived from an EMBL/GenBank/DDBJ whole genome shotgun (WGS) entry which is preliminary data.</text>
</comment>
<evidence type="ECO:0000256" key="3">
    <source>
        <dbReference type="ARBA" id="ARBA00023163"/>
    </source>
</evidence>
<accession>A0ABW3VC15</accession>
<dbReference type="Pfam" id="PF14525">
    <property type="entry name" value="AraC_binding_2"/>
    <property type="match status" value="1"/>
</dbReference>
<feature type="domain" description="HTH araC/xylS-type" evidence="4">
    <location>
        <begin position="228"/>
        <end position="328"/>
    </location>
</feature>